<accession>A0A8S2SVW5</accession>
<evidence type="ECO:0000259" key="1">
    <source>
        <dbReference type="PROSITE" id="PS50918"/>
    </source>
</evidence>
<dbReference type="PROSITE" id="PS50918">
    <property type="entry name" value="WWE"/>
    <property type="match status" value="1"/>
</dbReference>
<dbReference type="EMBL" id="CAJNOK010030159">
    <property type="protein sequence ID" value="CAF1456695.1"/>
    <property type="molecule type" value="Genomic_DNA"/>
</dbReference>
<name>A0A8S2SVW5_9BILA</name>
<dbReference type="SUPFAM" id="SSF117839">
    <property type="entry name" value="WWE domain"/>
    <property type="match status" value="1"/>
</dbReference>
<organism evidence="3 4">
    <name type="scientific">Didymodactylos carnosus</name>
    <dbReference type="NCBI Taxonomy" id="1234261"/>
    <lineage>
        <taxon>Eukaryota</taxon>
        <taxon>Metazoa</taxon>
        <taxon>Spiralia</taxon>
        <taxon>Gnathifera</taxon>
        <taxon>Rotifera</taxon>
        <taxon>Eurotatoria</taxon>
        <taxon>Bdelloidea</taxon>
        <taxon>Philodinida</taxon>
        <taxon>Philodinidae</taxon>
        <taxon>Didymodactylos</taxon>
    </lineage>
</organism>
<feature type="domain" description="WWE" evidence="1">
    <location>
        <begin position="1"/>
        <end position="78"/>
    </location>
</feature>
<dbReference type="SUPFAM" id="SSF56399">
    <property type="entry name" value="ADP-ribosylation"/>
    <property type="match status" value="1"/>
</dbReference>
<dbReference type="EMBL" id="CAJOBA010052021">
    <property type="protein sequence ID" value="CAF4250715.1"/>
    <property type="molecule type" value="Genomic_DNA"/>
</dbReference>
<dbReference type="InterPro" id="IPR003540">
    <property type="entry name" value="ADP-ribosyltransferase"/>
</dbReference>
<dbReference type="InterPro" id="IPR037197">
    <property type="entry name" value="WWE_dom_sf"/>
</dbReference>
<evidence type="ECO:0000313" key="2">
    <source>
        <dbReference type="EMBL" id="CAF1456695.1"/>
    </source>
</evidence>
<dbReference type="InterPro" id="IPR004170">
    <property type="entry name" value="WWE_dom"/>
</dbReference>
<comment type="caution">
    <text evidence="3">The sequence shown here is derived from an EMBL/GenBank/DDBJ whole genome shotgun (WGS) entry which is preliminary data.</text>
</comment>
<dbReference type="Pfam" id="PF03496">
    <property type="entry name" value="ADPrib_exo_Tox"/>
    <property type="match status" value="1"/>
</dbReference>
<reference evidence="3" key="1">
    <citation type="submission" date="2021-02" db="EMBL/GenBank/DDBJ databases">
        <authorList>
            <person name="Nowell W R."/>
        </authorList>
    </citation>
    <scope>NUCLEOTIDE SEQUENCE</scope>
</reference>
<evidence type="ECO:0000313" key="3">
    <source>
        <dbReference type="EMBL" id="CAF4250715.1"/>
    </source>
</evidence>
<dbReference type="Proteomes" id="UP000677228">
    <property type="component" value="Unassembled WGS sequence"/>
</dbReference>
<sequence>MNREEEQIVWSWKSNINPWSLNQIDEWTPFIPIINNQIEQGYQEHEKELIINENHKIDLNKLLQINIHNVNKQRPVRRCSNREDNVSYYRRERFNFVQPIKRSITDDTPYYGSSKNLDFLSEAQHLTKEIRLIKKKKIEKLQECCARLYTKPCFLLKIVNETLLDNDRTKLKTLGPFCEELSFDQIKMYGEAIGKGYYYKWSSFISTSKVREVAEMFGSNVLYIIQIQRISSNDQYVDLTSIAYIDDEEEILLRTGVRFKIDSCNYDLRTERYLFHIQIVPSFISSIM</sequence>
<dbReference type="Pfam" id="PF02825">
    <property type="entry name" value="WWE"/>
    <property type="match status" value="1"/>
</dbReference>
<evidence type="ECO:0000313" key="4">
    <source>
        <dbReference type="Proteomes" id="UP000682733"/>
    </source>
</evidence>
<dbReference type="GO" id="GO:0005576">
    <property type="term" value="C:extracellular region"/>
    <property type="evidence" value="ECO:0007669"/>
    <property type="project" value="InterPro"/>
</dbReference>
<protein>
    <recommendedName>
        <fullName evidence="1">WWE domain-containing protein</fullName>
    </recommendedName>
</protein>
<dbReference type="AlphaFoldDB" id="A0A8S2SVW5"/>
<proteinExistence type="predicted"/>
<dbReference type="Gene3D" id="3.30.720.50">
    <property type="match status" value="1"/>
</dbReference>
<dbReference type="Gene3D" id="3.90.176.10">
    <property type="entry name" value="Toxin ADP-ribosyltransferase, Chain A, domain 1"/>
    <property type="match status" value="1"/>
</dbReference>
<dbReference type="Proteomes" id="UP000682733">
    <property type="component" value="Unassembled WGS sequence"/>
</dbReference>
<gene>
    <name evidence="2" type="ORF">OVA965_LOCUS35068</name>
    <name evidence="3" type="ORF">TMI583_LOCUS36027</name>
</gene>